<dbReference type="AlphaFoldDB" id="A0A7U2ESF0"/>
<feature type="compositionally biased region" description="Acidic residues" evidence="1">
    <location>
        <begin position="322"/>
        <end position="331"/>
    </location>
</feature>
<organism evidence="2 3">
    <name type="scientific">Phaeosphaeria nodorum (strain SN15 / ATCC MYA-4574 / FGSC 10173)</name>
    <name type="common">Glume blotch fungus</name>
    <name type="synonym">Parastagonospora nodorum</name>
    <dbReference type="NCBI Taxonomy" id="321614"/>
    <lineage>
        <taxon>Eukaryota</taxon>
        <taxon>Fungi</taxon>
        <taxon>Dikarya</taxon>
        <taxon>Ascomycota</taxon>
        <taxon>Pezizomycotina</taxon>
        <taxon>Dothideomycetes</taxon>
        <taxon>Pleosporomycetidae</taxon>
        <taxon>Pleosporales</taxon>
        <taxon>Pleosporineae</taxon>
        <taxon>Phaeosphaeriaceae</taxon>
        <taxon>Parastagonospora</taxon>
    </lineage>
</organism>
<proteinExistence type="predicted"/>
<evidence type="ECO:0000256" key="1">
    <source>
        <dbReference type="SAM" id="MobiDB-lite"/>
    </source>
</evidence>
<gene>
    <name evidence="2" type="ORF">JI435_023300</name>
</gene>
<feature type="compositionally biased region" description="Basic and acidic residues" evidence="1">
    <location>
        <begin position="1"/>
        <end position="11"/>
    </location>
</feature>
<feature type="compositionally biased region" description="Polar residues" evidence="1">
    <location>
        <begin position="102"/>
        <end position="112"/>
    </location>
</feature>
<dbReference type="EMBL" id="CP069024">
    <property type="protein sequence ID" value="QRC92183.1"/>
    <property type="molecule type" value="Genomic_DNA"/>
</dbReference>
<keyword evidence="3" id="KW-1185">Reference proteome</keyword>
<dbReference type="InterPro" id="IPR011333">
    <property type="entry name" value="SKP1/BTB/POZ_sf"/>
</dbReference>
<sequence length="608" mass="66712">MAGIKRSREEFSAISGTSPVPAETGDAHYSQQIPPNRENGDTHARKKLKVKDTTPQEGQGLVPPLAIPKSVAETLAEQKNTAQQKRPIASAIATNADEDTSDASSVDGDNNRNTQVAQQVPLEAPLPVVERVPTPRVPFTLLAPVLAADMANNPYAPTDSIARQHYLQEVGQLQLHPTLTPQNTPQSRVSQQIRDVIYERLFLGFTNGECIPTYNAHGGNANSGAAISKVTLPEMPKWFAEEGVVLPWSARKDSDKKRLKDLKLGPKNFPAPHATKVAVPGAVKAPKTSATTRAKINPTTPTVSKPAEKVPNPVTAARADPEDLQMSDENESVAQDRNRVDSPHEMGIERDENEAETGPQVAFEGQHGFYVPHLLVRAGINTFAVGGDGNEAIVEMVLGGEKYKIHSNALSKHCGLVRNGLEEGCLYADPALNLEGLPNPVIVRAFINAISPTPMPGLPTHDFEFDETCTCELYEAQSPLNLAKLEDEASNVTIRKIIWNLDSCIQMYDFAKTLDCTIVKDMVIDRISEILSEDEDNTGDEQIDLRLHELCAWSVAEDAKILRAIADHHMARLWPEDGEKPEDMEWPEELTEEQIKAIYELCLIKEED</sequence>
<dbReference type="OMA" id="HELCAWS"/>
<dbReference type="Gene3D" id="3.30.710.10">
    <property type="entry name" value="Potassium Channel Kv1.1, Chain A"/>
    <property type="match status" value="1"/>
</dbReference>
<name>A0A7U2ESF0_PHANO</name>
<feature type="region of interest" description="Disordered" evidence="1">
    <location>
        <begin position="284"/>
        <end position="339"/>
    </location>
</feature>
<protein>
    <recommendedName>
        <fullName evidence="4">BTB domain-containing protein</fullName>
    </recommendedName>
</protein>
<reference evidence="3" key="1">
    <citation type="journal article" date="2021" name="BMC Genomics">
        <title>Chromosome-level genome assembly and manually-curated proteome of model necrotroph Parastagonospora nodorum Sn15 reveals a genome-wide trove of candidate effector homologs, and redundancy of virulence-related functions within an accessory chromosome.</title>
        <authorList>
            <person name="Bertazzoni S."/>
            <person name="Jones D.A.B."/>
            <person name="Phan H.T."/>
            <person name="Tan K.-C."/>
            <person name="Hane J.K."/>
        </authorList>
    </citation>
    <scope>NUCLEOTIDE SEQUENCE [LARGE SCALE GENOMIC DNA]</scope>
    <source>
        <strain evidence="3">SN15 / ATCC MYA-4574 / FGSC 10173)</strain>
    </source>
</reference>
<feature type="compositionally biased region" description="Polar residues" evidence="1">
    <location>
        <begin position="288"/>
        <end position="303"/>
    </location>
</feature>
<evidence type="ECO:0000313" key="2">
    <source>
        <dbReference type="EMBL" id="QRC92183.1"/>
    </source>
</evidence>
<feature type="region of interest" description="Disordered" evidence="1">
    <location>
        <begin position="1"/>
        <end position="112"/>
    </location>
</feature>
<evidence type="ECO:0000313" key="3">
    <source>
        <dbReference type="Proteomes" id="UP000663193"/>
    </source>
</evidence>
<dbReference type="OrthoDB" id="3800553at2759"/>
<accession>A0A7U2ESF0</accession>
<evidence type="ECO:0008006" key="4">
    <source>
        <dbReference type="Google" id="ProtNLM"/>
    </source>
</evidence>
<dbReference type="Proteomes" id="UP000663193">
    <property type="component" value="Chromosome 2"/>
</dbReference>
<dbReference type="VEuPathDB" id="FungiDB:JI435_023300"/>